<comment type="caution">
    <text evidence="2">The sequence shown here is derived from an EMBL/GenBank/DDBJ whole genome shotgun (WGS) entry which is preliminary data.</text>
</comment>
<reference evidence="2" key="1">
    <citation type="journal article" date="2014" name="Front. Microbiol.">
        <title>High frequency of phylogenetically diverse reductive dehalogenase-homologous genes in deep subseafloor sedimentary metagenomes.</title>
        <authorList>
            <person name="Kawai M."/>
            <person name="Futagami T."/>
            <person name="Toyoda A."/>
            <person name="Takaki Y."/>
            <person name="Nishi S."/>
            <person name="Hori S."/>
            <person name="Arai W."/>
            <person name="Tsubouchi T."/>
            <person name="Morono Y."/>
            <person name="Uchiyama I."/>
            <person name="Ito T."/>
            <person name="Fujiyama A."/>
            <person name="Inagaki F."/>
            <person name="Takami H."/>
        </authorList>
    </citation>
    <scope>NUCLEOTIDE SEQUENCE</scope>
    <source>
        <strain evidence="2">Expedition CK06-06</strain>
    </source>
</reference>
<dbReference type="AlphaFoldDB" id="X1QFR5"/>
<protein>
    <submittedName>
        <fullName evidence="2">Uncharacterized protein</fullName>
    </submittedName>
</protein>
<feature type="region of interest" description="Disordered" evidence="1">
    <location>
        <begin position="56"/>
        <end position="81"/>
    </location>
</feature>
<accession>X1QFR5</accession>
<proteinExistence type="predicted"/>
<sequence length="81" mass="9304">MQAIANLLDQARWRLIKVEQSLDQSDQSWAFEREISLTHAATRRITTALELLAAQEKESEEHDAKRGSHIRQDATKCNSTR</sequence>
<evidence type="ECO:0000313" key="2">
    <source>
        <dbReference type="EMBL" id="GAI67023.1"/>
    </source>
</evidence>
<name>X1QFR5_9ZZZZ</name>
<dbReference type="EMBL" id="BARW01003438">
    <property type="protein sequence ID" value="GAI67023.1"/>
    <property type="molecule type" value="Genomic_DNA"/>
</dbReference>
<gene>
    <name evidence="2" type="ORF">S12H4_08778</name>
</gene>
<organism evidence="2">
    <name type="scientific">marine sediment metagenome</name>
    <dbReference type="NCBI Taxonomy" id="412755"/>
    <lineage>
        <taxon>unclassified sequences</taxon>
        <taxon>metagenomes</taxon>
        <taxon>ecological metagenomes</taxon>
    </lineage>
</organism>
<feature type="compositionally biased region" description="Basic and acidic residues" evidence="1">
    <location>
        <begin position="56"/>
        <end position="74"/>
    </location>
</feature>
<evidence type="ECO:0000256" key="1">
    <source>
        <dbReference type="SAM" id="MobiDB-lite"/>
    </source>
</evidence>